<gene>
    <name evidence="1" type="ORF">THAOC_21543</name>
</gene>
<accession>K0RX47</accession>
<keyword evidence="2" id="KW-1185">Reference proteome</keyword>
<organism evidence="1 2">
    <name type="scientific">Thalassiosira oceanica</name>
    <name type="common">Marine diatom</name>
    <dbReference type="NCBI Taxonomy" id="159749"/>
    <lineage>
        <taxon>Eukaryota</taxon>
        <taxon>Sar</taxon>
        <taxon>Stramenopiles</taxon>
        <taxon>Ochrophyta</taxon>
        <taxon>Bacillariophyta</taxon>
        <taxon>Coscinodiscophyceae</taxon>
        <taxon>Thalassiosirophycidae</taxon>
        <taxon>Thalassiosirales</taxon>
        <taxon>Thalassiosiraceae</taxon>
        <taxon>Thalassiosira</taxon>
    </lineage>
</organism>
<dbReference type="eggNOG" id="ENOG502QZ26">
    <property type="taxonomic scope" value="Eukaryota"/>
</dbReference>
<proteinExistence type="predicted"/>
<feature type="non-terminal residue" evidence="1">
    <location>
        <position position="1"/>
    </location>
</feature>
<reference evidence="1 2" key="1">
    <citation type="journal article" date="2012" name="Genome Biol.">
        <title>Genome and low-iron response of an oceanic diatom adapted to chronic iron limitation.</title>
        <authorList>
            <person name="Lommer M."/>
            <person name="Specht M."/>
            <person name="Roy A.S."/>
            <person name="Kraemer L."/>
            <person name="Andreson R."/>
            <person name="Gutowska M.A."/>
            <person name="Wolf J."/>
            <person name="Bergner S.V."/>
            <person name="Schilhabel M.B."/>
            <person name="Klostermeier U.C."/>
            <person name="Beiko R.G."/>
            <person name="Rosenstiel P."/>
            <person name="Hippler M."/>
            <person name="Laroche J."/>
        </authorList>
    </citation>
    <scope>NUCLEOTIDE SEQUENCE [LARGE SCALE GENOMIC DNA]</scope>
    <source>
        <strain evidence="1 2">CCMP1005</strain>
    </source>
</reference>
<sequence length="201" mass="20441">GGGGDALAAGGPYPEDRAGATVGGSVCLEPGAYEFRIFDDYGDGICCDWGEGSYSLSFGETVVLGGGAFGLEETTAFSAPDTQQPQPTAVDGSGPGGGAGCLPVALELTFDQYPADVSWDVTRLDSGLVVSESPPYANLTATVEELCLPEGGYSFRIADDYGDGMCCAWGEGSYTLTSGGSVIMSGGEFGLEESSEFSLPV</sequence>
<evidence type="ECO:0000313" key="2">
    <source>
        <dbReference type="Proteomes" id="UP000266841"/>
    </source>
</evidence>
<dbReference type="Proteomes" id="UP000266841">
    <property type="component" value="Unassembled WGS sequence"/>
</dbReference>
<name>K0RX47_THAOC</name>
<dbReference type="AlphaFoldDB" id="K0RX47"/>
<dbReference type="OrthoDB" id="57125at2759"/>
<comment type="caution">
    <text evidence="1">The sequence shown here is derived from an EMBL/GenBank/DDBJ whole genome shotgun (WGS) entry which is preliminary data.</text>
</comment>
<evidence type="ECO:0000313" key="1">
    <source>
        <dbReference type="EMBL" id="EJK58348.1"/>
    </source>
</evidence>
<dbReference type="EMBL" id="AGNL01025516">
    <property type="protein sequence ID" value="EJK58348.1"/>
    <property type="molecule type" value="Genomic_DNA"/>
</dbReference>
<protein>
    <submittedName>
        <fullName evidence="1">Uncharacterized protein</fullName>
    </submittedName>
</protein>